<feature type="domain" description="Non-haem dioxygenase N-terminal" evidence="7">
    <location>
        <begin position="74"/>
        <end position="170"/>
    </location>
</feature>
<name>A0A5C7HMC6_9ROSI</name>
<evidence type="ECO:0000256" key="1">
    <source>
        <dbReference type="ARBA" id="ARBA00008056"/>
    </source>
</evidence>
<evidence type="ECO:0000313" key="9">
    <source>
        <dbReference type="Proteomes" id="UP000323000"/>
    </source>
</evidence>
<accession>A0A5C7HMC6</accession>
<feature type="region of interest" description="Disordered" evidence="5">
    <location>
        <begin position="1"/>
        <end position="23"/>
    </location>
</feature>
<evidence type="ECO:0000313" key="8">
    <source>
        <dbReference type="EMBL" id="TXG57522.1"/>
    </source>
</evidence>
<gene>
    <name evidence="8" type="ORF">EZV62_015351</name>
</gene>
<dbReference type="OrthoDB" id="288590at2759"/>
<feature type="domain" description="Isopenicillin N synthase-like Fe(2+) 2OG dioxygenase" evidence="6">
    <location>
        <begin position="231"/>
        <end position="287"/>
    </location>
</feature>
<protein>
    <recommendedName>
        <fullName evidence="10">Fe2OG dioxygenase domain-containing protein</fullName>
    </recommendedName>
</protein>
<dbReference type="InterPro" id="IPR044861">
    <property type="entry name" value="IPNS-like_FE2OG_OXY"/>
</dbReference>
<dbReference type="Pfam" id="PF03171">
    <property type="entry name" value="2OG-FeII_Oxy"/>
    <property type="match status" value="1"/>
</dbReference>
<dbReference type="InterPro" id="IPR027443">
    <property type="entry name" value="IPNS-like_sf"/>
</dbReference>
<keyword evidence="3" id="KW-0560">Oxidoreductase</keyword>
<dbReference type="PANTHER" id="PTHR10209:SF884">
    <property type="entry name" value="1-AMINOCYCLOPROPANE-1-CARBOXYLATE OXIDASE HOMOLOG 1-LIKE"/>
    <property type="match status" value="1"/>
</dbReference>
<sequence length="339" mass="38524">MVDTRSVDHTDAEAGSGSVQNRDLKAFDDQETTVGVKGLVDSKLTKIPQKFIHDDHNQQLSSGDDDHDQSKFSIPIIDLDHENSSRTEIIKQLKDACEKWGFFQVVNHGIPISILDEMIDGIRRFHEQDTEAKKKFFTPDNKSHQKVSYNTNFDVHKAKAANWRDSLSCVMAPIPPHLDELPEICRDTIIEYTKRTMELSMNLFGLLSDALGLDTNHLKNMGCAEGLYFLGHYYPPCPEPELTMGTSSHTDSSFLTVLLQDHIGGLQVLHQNHWVHVTPIHGDFQPENSRKLFGPIEELLSEENQQIYKETTMKEFLYQKYSLGLGGISALEHFKMRSN</sequence>
<keyword evidence="2" id="KW-0479">Metal-binding</keyword>
<dbReference type="PANTHER" id="PTHR10209">
    <property type="entry name" value="OXIDOREDUCTASE, 2OG-FE II OXYGENASE FAMILY PROTEIN"/>
    <property type="match status" value="1"/>
</dbReference>
<dbReference type="GO" id="GO:0046872">
    <property type="term" value="F:metal ion binding"/>
    <property type="evidence" value="ECO:0007669"/>
    <property type="project" value="UniProtKB-KW"/>
</dbReference>
<comment type="similarity">
    <text evidence="1">Belongs to the iron/ascorbate-dependent oxidoreductase family.</text>
</comment>
<dbReference type="Pfam" id="PF14226">
    <property type="entry name" value="DIOX_N"/>
    <property type="match status" value="1"/>
</dbReference>
<dbReference type="SUPFAM" id="SSF51197">
    <property type="entry name" value="Clavaminate synthase-like"/>
    <property type="match status" value="1"/>
</dbReference>
<dbReference type="AlphaFoldDB" id="A0A5C7HMC6"/>
<evidence type="ECO:0000256" key="5">
    <source>
        <dbReference type="SAM" id="MobiDB-lite"/>
    </source>
</evidence>
<organism evidence="8 9">
    <name type="scientific">Acer yangbiense</name>
    <dbReference type="NCBI Taxonomy" id="1000413"/>
    <lineage>
        <taxon>Eukaryota</taxon>
        <taxon>Viridiplantae</taxon>
        <taxon>Streptophyta</taxon>
        <taxon>Embryophyta</taxon>
        <taxon>Tracheophyta</taxon>
        <taxon>Spermatophyta</taxon>
        <taxon>Magnoliopsida</taxon>
        <taxon>eudicotyledons</taxon>
        <taxon>Gunneridae</taxon>
        <taxon>Pentapetalae</taxon>
        <taxon>rosids</taxon>
        <taxon>malvids</taxon>
        <taxon>Sapindales</taxon>
        <taxon>Sapindaceae</taxon>
        <taxon>Hippocastanoideae</taxon>
        <taxon>Acereae</taxon>
        <taxon>Acer</taxon>
    </lineage>
</organism>
<evidence type="ECO:0000259" key="7">
    <source>
        <dbReference type="Pfam" id="PF14226"/>
    </source>
</evidence>
<dbReference type="EMBL" id="VAHF01000007">
    <property type="protein sequence ID" value="TXG57522.1"/>
    <property type="molecule type" value="Genomic_DNA"/>
</dbReference>
<comment type="caution">
    <text evidence="8">The sequence shown here is derived from an EMBL/GenBank/DDBJ whole genome shotgun (WGS) entry which is preliminary data.</text>
</comment>
<evidence type="ECO:0000259" key="6">
    <source>
        <dbReference type="Pfam" id="PF03171"/>
    </source>
</evidence>
<reference evidence="9" key="1">
    <citation type="journal article" date="2019" name="Gigascience">
        <title>De novo genome assembly of the endangered Acer yangbiense, a plant species with extremely small populations endemic to Yunnan Province, China.</title>
        <authorList>
            <person name="Yang J."/>
            <person name="Wariss H.M."/>
            <person name="Tao L."/>
            <person name="Zhang R."/>
            <person name="Yun Q."/>
            <person name="Hollingsworth P."/>
            <person name="Dao Z."/>
            <person name="Luo G."/>
            <person name="Guo H."/>
            <person name="Ma Y."/>
            <person name="Sun W."/>
        </authorList>
    </citation>
    <scope>NUCLEOTIDE SEQUENCE [LARGE SCALE GENOMIC DNA]</scope>
    <source>
        <strain evidence="9">cv. Malutang</strain>
    </source>
</reference>
<evidence type="ECO:0000256" key="3">
    <source>
        <dbReference type="ARBA" id="ARBA00023002"/>
    </source>
</evidence>
<proteinExistence type="inferred from homology"/>
<dbReference type="Proteomes" id="UP000323000">
    <property type="component" value="Chromosome 7"/>
</dbReference>
<keyword evidence="4" id="KW-0408">Iron</keyword>
<evidence type="ECO:0000256" key="4">
    <source>
        <dbReference type="ARBA" id="ARBA00023004"/>
    </source>
</evidence>
<dbReference type="Gene3D" id="2.60.120.330">
    <property type="entry name" value="B-lactam Antibiotic, Isopenicillin N Synthase, Chain"/>
    <property type="match status" value="1"/>
</dbReference>
<keyword evidence="9" id="KW-1185">Reference proteome</keyword>
<dbReference type="GO" id="GO:0016491">
    <property type="term" value="F:oxidoreductase activity"/>
    <property type="evidence" value="ECO:0007669"/>
    <property type="project" value="UniProtKB-KW"/>
</dbReference>
<evidence type="ECO:0000256" key="2">
    <source>
        <dbReference type="ARBA" id="ARBA00022723"/>
    </source>
</evidence>
<evidence type="ECO:0008006" key="10">
    <source>
        <dbReference type="Google" id="ProtNLM"/>
    </source>
</evidence>
<feature type="compositionally biased region" description="Basic and acidic residues" evidence="5">
    <location>
        <begin position="1"/>
        <end position="12"/>
    </location>
</feature>
<dbReference type="InterPro" id="IPR026992">
    <property type="entry name" value="DIOX_N"/>
</dbReference>